<organism evidence="2 3">
    <name type="scientific">Cyclospora cayetanensis</name>
    <dbReference type="NCBI Taxonomy" id="88456"/>
    <lineage>
        <taxon>Eukaryota</taxon>
        <taxon>Sar</taxon>
        <taxon>Alveolata</taxon>
        <taxon>Apicomplexa</taxon>
        <taxon>Conoidasida</taxon>
        <taxon>Coccidia</taxon>
        <taxon>Eucoccidiorida</taxon>
        <taxon>Eimeriorina</taxon>
        <taxon>Eimeriidae</taxon>
        <taxon>Cyclospora</taxon>
    </lineage>
</organism>
<evidence type="ECO:0000256" key="1">
    <source>
        <dbReference type="SAM" id="MobiDB-lite"/>
    </source>
</evidence>
<name>A0A1D3D545_9EIME</name>
<keyword evidence="3" id="KW-1185">Reference proteome</keyword>
<dbReference type="AlphaFoldDB" id="A0A1D3D545"/>
<dbReference type="EMBL" id="JROU02000693">
    <property type="protein sequence ID" value="OEH78558.1"/>
    <property type="molecule type" value="Genomic_DNA"/>
</dbReference>
<feature type="compositionally biased region" description="Polar residues" evidence="1">
    <location>
        <begin position="181"/>
        <end position="195"/>
    </location>
</feature>
<sequence length="268" mass="28842">MGCINCKKQRGVNAAVRTPSSHSLPFQYLQQQKVHPGVGPVADPPSTTKGSPGTGTGSETHQGAEGSVESLIESPATFGSASPPACDEVEEKCFPQEQRTDDFIHRAEGSGCTEDPTDGLTLCKWPEGIGEHEERRTSSSTPQPDCAGAPTTRTQHQRPKVTDVIIPMRSNDYYGYRHSSRASPLSQSNPKQKQLLQREGRKDLSIETLACVRRGFDACVNRDTEVAEAELQKAEGLLAALRVSTNTPGILAVLGAVLPLHQSTEAQQ</sequence>
<dbReference type="VEuPathDB" id="ToxoDB:cyc_04731"/>
<proteinExistence type="predicted"/>
<evidence type="ECO:0000313" key="2">
    <source>
        <dbReference type="EMBL" id="OEH78558.1"/>
    </source>
</evidence>
<dbReference type="Proteomes" id="UP000095192">
    <property type="component" value="Unassembled WGS sequence"/>
</dbReference>
<dbReference type="InParanoid" id="A0A1D3D545"/>
<gene>
    <name evidence="2" type="ORF">cyc_04731</name>
</gene>
<feature type="region of interest" description="Disordered" evidence="1">
    <location>
        <begin position="35"/>
        <end position="69"/>
    </location>
</feature>
<evidence type="ECO:0000313" key="3">
    <source>
        <dbReference type="Proteomes" id="UP000095192"/>
    </source>
</evidence>
<feature type="region of interest" description="Disordered" evidence="1">
    <location>
        <begin position="176"/>
        <end position="199"/>
    </location>
</feature>
<protein>
    <submittedName>
        <fullName evidence="2">Uncharacterized protein</fullName>
    </submittedName>
</protein>
<accession>A0A1D3D545</accession>
<reference evidence="2 3" key="1">
    <citation type="journal article" date="2016" name="BMC Genomics">
        <title>Comparative genomics reveals Cyclospora cayetanensis possesses coccidia-like metabolism and invasion components but unique surface antigens.</title>
        <authorList>
            <person name="Liu S."/>
            <person name="Wang L."/>
            <person name="Zheng H."/>
            <person name="Xu Z."/>
            <person name="Roellig D.M."/>
            <person name="Li N."/>
            <person name="Frace M.A."/>
            <person name="Tang K."/>
            <person name="Arrowood M.J."/>
            <person name="Moss D.M."/>
            <person name="Zhang L."/>
            <person name="Feng Y."/>
            <person name="Xiao L."/>
        </authorList>
    </citation>
    <scope>NUCLEOTIDE SEQUENCE [LARGE SCALE GENOMIC DNA]</scope>
    <source>
        <strain evidence="2 3">CHN_HEN01</strain>
    </source>
</reference>
<dbReference type="VEuPathDB" id="ToxoDB:LOC34621219"/>
<comment type="caution">
    <text evidence="2">The sequence shown here is derived from an EMBL/GenBank/DDBJ whole genome shotgun (WGS) entry which is preliminary data.</text>
</comment>
<feature type="region of interest" description="Disordered" evidence="1">
    <location>
        <begin position="131"/>
        <end position="158"/>
    </location>
</feature>